<dbReference type="SUPFAM" id="SSF111369">
    <property type="entry name" value="HlyD-like secretion proteins"/>
    <property type="match status" value="1"/>
</dbReference>
<gene>
    <name evidence="4" type="ORF">PF021_04130</name>
</gene>
<dbReference type="Pfam" id="PF25973">
    <property type="entry name" value="BSH_CzcB"/>
    <property type="match status" value="1"/>
</dbReference>
<comment type="similarity">
    <text evidence="1">Belongs to the membrane fusion protein (MFP) (TC 8.A.1) family.</text>
</comment>
<keyword evidence="2" id="KW-0175">Coiled coil</keyword>
<evidence type="ECO:0000313" key="4">
    <source>
        <dbReference type="EMBL" id="MDA3968860.1"/>
    </source>
</evidence>
<feature type="domain" description="CzcB-like barrel-sandwich hybrid" evidence="3">
    <location>
        <begin position="49"/>
        <end position="185"/>
    </location>
</feature>
<dbReference type="InterPro" id="IPR006143">
    <property type="entry name" value="RND_pump_MFP"/>
</dbReference>
<dbReference type="Gene3D" id="1.10.287.470">
    <property type="entry name" value="Helix hairpin bin"/>
    <property type="match status" value="1"/>
</dbReference>
<evidence type="ECO:0000313" key="5">
    <source>
        <dbReference type="Proteomes" id="UP001210261"/>
    </source>
</evidence>
<reference evidence="4 5" key="1">
    <citation type="submission" date="2023-01" db="EMBL/GenBank/DDBJ databases">
        <title>Description of Helicobacter ibis sp. nov. isolated from faecal droppings of black-faced ibis (Theristicus melanopis).</title>
        <authorList>
            <person name="Lopez-Cantillo M."/>
            <person name="Vidal-Veuthey B."/>
            <person name="Mella A."/>
            <person name="De La Haba R."/>
            <person name="Collado L."/>
        </authorList>
    </citation>
    <scope>NUCLEOTIDE SEQUENCE [LARGE SCALE GENOMIC DNA]</scope>
    <source>
        <strain evidence="4 5">A82</strain>
    </source>
</reference>
<evidence type="ECO:0000256" key="2">
    <source>
        <dbReference type="SAM" id="Coils"/>
    </source>
</evidence>
<dbReference type="PANTHER" id="PTHR30469:SF15">
    <property type="entry name" value="HLYD FAMILY OF SECRETION PROTEINS"/>
    <property type="match status" value="1"/>
</dbReference>
<evidence type="ECO:0000256" key="1">
    <source>
        <dbReference type="ARBA" id="ARBA00009477"/>
    </source>
</evidence>
<dbReference type="InterPro" id="IPR058647">
    <property type="entry name" value="BSH_CzcB-like"/>
</dbReference>
<protein>
    <submittedName>
        <fullName evidence="4">Efflux RND transporter periplasmic adaptor subunit</fullName>
    </submittedName>
</protein>
<name>A0ABT4VFF5_9HELI</name>
<keyword evidence="5" id="KW-1185">Reference proteome</keyword>
<dbReference type="PANTHER" id="PTHR30469">
    <property type="entry name" value="MULTIDRUG RESISTANCE PROTEIN MDTA"/>
    <property type="match status" value="1"/>
</dbReference>
<dbReference type="Gene3D" id="2.40.420.20">
    <property type="match status" value="1"/>
</dbReference>
<feature type="coiled-coil region" evidence="2">
    <location>
        <begin position="85"/>
        <end position="112"/>
    </location>
</feature>
<organism evidence="4 5">
    <name type="scientific">Helicobacter ibis</name>
    <dbReference type="NCBI Taxonomy" id="2962633"/>
    <lineage>
        <taxon>Bacteria</taxon>
        <taxon>Pseudomonadati</taxon>
        <taxon>Campylobacterota</taxon>
        <taxon>Epsilonproteobacteria</taxon>
        <taxon>Campylobacterales</taxon>
        <taxon>Helicobacteraceae</taxon>
        <taxon>Helicobacter</taxon>
    </lineage>
</organism>
<evidence type="ECO:0000259" key="3">
    <source>
        <dbReference type="Pfam" id="PF25973"/>
    </source>
</evidence>
<proteinExistence type="inferred from homology"/>
<comment type="caution">
    <text evidence="4">The sequence shown here is derived from an EMBL/GenBank/DDBJ whole genome shotgun (WGS) entry which is preliminary data.</text>
</comment>
<dbReference type="RefSeq" id="WP_271021155.1">
    <property type="nucleotide sequence ID" value="NZ_JAQHXR010000002.1"/>
</dbReference>
<dbReference type="Gene3D" id="2.40.30.170">
    <property type="match status" value="1"/>
</dbReference>
<dbReference type="Gene3D" id="2.40.50.100">
    <property type="match status" value="1"/>
</dbReference>
<dbReference type="NCBIfam" id="TIGR01730">
    <property type="entry name" value="RND_mfp"/>
    <property type="match status" value="1"/>
</dbReference>
<dbReference type="EMBL" id="JAQHXR010000002">
    <property type="protein sequence ID" value="MDA3968860.1"/>
    <property type="molecule type" value="Genomic_DNA"/>
</dbReference>
<accession>A0ABT4VFF5</accession>
<sequence>MRIATILFMILSNIHATTLVVTESIKSGVLNSNYNYIGTLYFSDRSSLASELSGIIDEIYVNEGDKIKKGEPLARLNSDLLTKEINSQQALLKQGEALLKKTKKEFQRYESLYKSNSIAYKEYEDALYNLQAQEGNTDSIAANLGYLKTQKEKKTIKAPYDGVVLQKLLKQGEWVGNGDSIFNIAKLSPLEASIEVPFEILRSLKVGDIVDTQIANKNYKAKVLALIPLGDSKARTFPIKLAIDDENGELIEGLEVRVSLNISDKQKALFVARDSIIPIYKDGKTSYVIFIAKDNKAKQVEIKINGYEGLYASITPLEEPINIDDKVITQGHERLKDGQEIKEQEGKN</sequence>
<dbReference type="Proteomes" id="UP001210261">
    <property type="component" value="Unassembled WGS sequence"/>
</dbReference>